<dbReference type="InterPro" id="IPR013594">
    <property type="entry name" value="Dynein_heavy_tail"/>
</dbReference>
<comment type="caution">
    <text evidence="2">The sequence shown here is derived from an EMBL/GenBank/DDBJ whole genome shotgun (WGS) entry which is preliminary data.</text>
</comment>
<dbReference type="PANTHER" id="PTHR46532">
    <property type="entry name" value="MALE FERTILITY FACTOR KL5"/>
    <property type="match status" value="1"/>
</dbReference>
<evidence type="ECO:0000313" key="2">
    <source>
        <dbReference type="EMBL" id="CAI9593488.1"/>
    </source>
</evidence>
<sequence length="140" mass="16078">EPAEEKIASKLKSYFSEIHESPQQLLQAFQKHKEMVKRPNIGKQLITERETLLARLLDYIKDIQSDFETHCHGLPGESSGPLSGKNLPEVVNNIVWVRQLQLKVEDSMKIAEALLSDLSGFQSFHKKASELLEQFKEYEQ</sequence>
<dbReference type="InterPro" id="IPR026983">
    <property type="entry name" value="DHC"/>
</dbReference>
<evidence type="ECO:0000313" key="3">
    <source>
        <dbReference type="Proteomes" id="UP001162483"/>
    </source>
</evidence>
<dbReference type="EMBL" id="CATNWA010016533">
    <property type="protein sequence ID" value="CAI9593488.1"/>
    <property type="molecule type" value="Genomic_DNA"/>
</dbReference>
<proteinExistence type="predicted"/>
<evidence type="ECO:0000259" key="1">
    <source>
        <dbReference type="Pfam" id="PF08385"/>
    </source>
</evidence>
<dbReference type="Proteomes" id="UP001162483">
    <property type="component" value="Unassembled WGS sequence"/>
</dbReference>
<keyword evidence="3" id="KW-1185">Reference proteome</keyword>
<accession>A0ABN9F8Z0</accession>
<dbReference type="Pfam" id="PF08385">
    <property type="entry name" value="DHC_N1"/>
    <property type="match status" value="1"/>
</dbReference>
<protein>
    <recommendedName>
        <fullName evidence="1">Dynein heavy chain tail domain-containing protein</fullName>
    </recommendedName>
</protein>
<feature type="non-terminal residue" evidence="2">
    <location>
        <position position="1"/>
    </location>
</feature>
<name>A0ABN9F8Z0_9NEOB</name>
<gene>
    <name evidence="2" type="ORF">SPARVUS_LOCUS11565013</name>
</gene>
<reference evidence="2" key="1">
    <citation type="submission" date="2023-05" db="EMBL/GenBank/DDBJ databases">
        <authorList>
            <person name="Stuckert A."/>
        </authorList>
    </citation>
    <scope>NUCLEOTIDE SEQUENCE</scope>
</reference>
<organism evidence="2 3">
    <name type="scientific">Staurois parvus</name>
    <dbReference type="NCBI Taxonomy" id="386267"/>
    <lineage>
        <taxon>Eukaryota</taxon>
        <taxon>Metazoa</taxon>
        <taxon>Chordata</taxon>
        <taxon>Craniata</taxon>
        <taxon>Vertebrata</taxon>
        <taxon>Euteleostomi</taxon>
        <taxon>Amphibia</taxon>
        <taxon>Batrachia</taxon>
        <taxon>Anura</taxon>
        <taxon>Neobatrachia</taxon>
        <taxon>Ranoidea</taxon>
        <taxon>Ranidae</taxon>
        <taxon>Staurois</taxon>
    </lineage>
</organism>
<feature type="domain" description="Dynein heavy chain tail" evidence="1">
    <location>
        <begin position="4"/>
        <end position="140"/>
    </location>
</feature>
<dbReference type="PANTHER" id="PTHR46532:SF15">
    <property type="entry name" value="CYTOPLASMIC DYNEIN 2 HEAVY CHAIN 1"/>
    <property type="match status" value="1"/>
</dbReference>
<feature type="non-terminal residue" evidence="2">
    <location>
        <position position="140"/>
    </location>
</feature>